<name>A0ABQ9XHC1_9EUKA</name>
<feature type="region of interest" description="Disordered" evidence="1">
    <location>
        <begin position="15"/>
        <end position="60"/>
    </location>
</feature>
<evidence type="ECO:0000313" key="2">
    <source>
        <dbReference type="EMBL" id="KAK2951847.1"/>
    </source>
</evidence>
<proteinExistence type="predicted"/>
<evidence type="ECO:0000256" key="1">
    <source>
        <dbReference type="SAM" id="MobiDB-lite"/>
    </source>
</evidence>
<organism evidence="2 3">
    <name type="scientific">Blattamonas nauphoetae</name>
    <dbReference type="NCBI Taxonomy" id="2049346"/>
    <lineage>
        <taxon>Eukaryota</taxon>
        <taxon>Metamonada</taxon>
        <taxon>Preaxostyla</taxon>
        <taxon>Oxymonadida</taxon>
        <taxon>Blattamonas</taxon>
    </lineage>
</organism>
<protein>
    <submittedName>
        <fullName evidence="2">Uncharacterized protein</fullName>
    </submittedName>
</protein>
<comment type="caution">
    <text evidence="2">The sequence shown here is derived from an EMBL/GenBank/DDBJ whole genome shotgun (WGS) entry which is preliminary data.</text>
</comment>
<gene>
    <name evidence="2" type="ORF">BLNAU_13217</name>
</gene>
<dbReference type="EMBL" id="JARBJD010000112">
    <property type="protein sequence ID" value="KAK2951847.1"/>
    <property type="molecule type" value="Genomic_DNA"/>
</dbReference>
<feature type="compositionally biased region" description="Basic residues" evidence="1">
    <location>
        <begin position="35"/>
        <end position="46"/>
    </location>
</feature>
<dbReference type="Proteomes" id="UP001281761">
    <property type="component" value="Unassembled WGS sequence"/>
</dbReference>
<accession>A0ABQ9XHC1</accession>
<keyword evidence="3" id="KW-1185">Reference proteome</keyword>
<reference evidence="2 3" key="1">
    <citation type="journal article" date="2022" name="bioRxiv">
        <title>Genomics of Preaxostyla Flagellates Illuminates Evolutionary Transitions and the Path Towards Mitochondrial Loss.</title>
        <authorList>
            <person name="Novak L.V.F."/>
            <person name="Treitli S.C."/>
            <person name="Pyrih J."/>
            <person name="Halakuc P."/>
            <person name="Pipaliya S.V."/>
            <person name="Vacek V."/>
            <person name="Brzon O."/>
            <person name="Soukal P."/>
            <person name="Eme L."/>
            <person name="Dacks J.B."/>
            <person name="Karnkowska A."/>
            <person name="Elias M."/>
            <person name="Hampl V."/>
        </authorList>
    </citation>
    <scope>NUCLEOTIDE SEQUENCE [LARGE SCALE GENOMIC DNA]</scope>
    <source>
        <strain evidence="2">NAU3</strain>
        <tissue evidence="2">Gut</tissue>
    </source>
</reference>
<evidence type="ECO:0000313" key="3">
    <source>
        <dbReference type="Proteomes" id="UP001281761"/>
    </source>
</evidence>
<feature type="compositionally biased region" description="Polar residues" evidence="1">
    <location>
        <begin position="15"/>
        <end position="25"/>
    </location>
</feature>
<sequence length="212" mass="24247">MFRYINKDVSETFSRSRMTIGSGQVHSKRGETKKPKNSKTASKRRPMLQVVQSTEPPKRMKQVTLDSFRNSPETHSQISPYHSGFSSSHKRPILFPHQPQKLNDTMFEFPETLPEKKIGPISMPSLRNITRIYMEPLVLGNIPFSSRAQSNLFALENHPQETVQLSSNAPPSQIFSPSDTNIQTITSHFPSFDENFFFGPFQRNELLSLFAM</sequence>